<feature type="region of interest" description="Disordered" evidence="1">
    <location>
        <begin position="191"/>
        <end position="267"/>
    </location>
</feature>
<gene>
    <name evidence="2" type="ORF">AKAME5_002644500</name>
</gene>
<accession>A0AAD3NNE7</accession>
<proteinExistence type="predicted"/>
<feature type="non-terminal residue" evidence="2">
    <location>
        <position position="267"/>
    </location>
</feature>
<feature type="compositionally biased region" description="Basic and acidic residues" evidence="1">
    <location>
        <begin position="238"/>
        <end position="252"/>
    </location>
</feature>
<comment type="caution">
    <text evidence="2">The sequence shown here is derived from an EMBL/GenBank/DDBJ whole genome shotgun (WGS) entry which is preliminary data.</text>
</comment>
<feature type="region of interest" description="Disordered" evidence="1">
    <location>
        <begin position="69"/>
        <end position="96"/>
    </location>
</feature>
<name>A0AAD3NNE7_LATJO</name>
<dbReference type="AlphaFoldDB" id="A0AAD3NNE7"/>
<evidence type="ECO:0000256" key="1">
    <source>
        <dbReference type="SAM" id="MobiDB-lite"/>
    </source>
</evidence>
<feature type="compositionally biased region" description="Polar residues" evidence="1">
    <location>
        <begin position="76"/>
        <end position="85"/>
    </location>
</feature>
<organism evidence="2 3">
    <name type="scientific">Lates japonicus</name>
    <name type="common">Japanese lates</name>
    <dbReference type="NCBI Taxonomy" id="270547"/>
    <lineage>
        <taxon>Eukaryota</taxon>
        <taxon>Metazoa</taxon>
        <taxon>Chordata</taxon>
        <taxon>Craniata</taxon>
        <taxon>Vertebrata</taxon>
        <taxon>Euteleostomi</taxon>
        <taxon>Actinopterygii</taxon>
        <taxon>Neopterygii</taxon>
        <taxon>Teleostei</taxon>
        <taxon>Neoteleostei</taxon>
        <taxon>Acanthomorphata</taxon>
        <taxon>Carangaria</taxon>
        <taxon>Carangaria incertae sedis</taxon>
        <taxon>Centropomidae</taxon>
        <taxon>Lates</taxon>
    </lineage>
</organism>
<evidence type="ECO:0000313" key="3">
    <source>
        <dbReference type="Proteomes" id="UP001279410"/>
    </source>
</evidence>
<protein>
    <submittedName>
        <fullName evidence="2">Oocyte zinc finger protein XlCOF6-like protein</fullName>
    </submittedName>
</protein>
<keyword evidence="3" id="KW-1185">Reference proteome</keyword>
<reference evidence="2" key="1">
    <citation type="submission" date="2022-08" db="EMBL/GenBank/DDBJ databases">
        <title>Genome sequencing of akame (Lates japonicus).</title>
        <authorList>
            <person name="Hashiguchi Y."/>
            <person name="Takahashi H."/>
        </authorList>
    </citation>
    <scope>NUCLEOTIDE SEQUENCE</scope>
    <source>
        <strain evidence="2">Kochi</strain>
    </source>
</reference>
<sequence length="267" mass="31523">MSRFQELKASFKRRLLTSVRKDLFGHLERKISEYKKEIDRNRKLLDLVPNCDLKRRGSVCPADVQQVLETKEEVSPEQQEWSSRLDQQDPEPPHIKEEQEELCLIQRPVEDCGGSELDRKLDQDWFQELKASFKRRLLTSVRKDLFGHLERKISEYKKEIDRNRKLLDLVPNSDLKRRGSVCPADVQQVLETKEEVSPEQQEWSSRLDQQDPEPPHIKEEQEELCLIQRPVEDCGGSELDRKLDQDWYPHPESDDDESDFSEPESDD</sequence>
<feature type="compositionally biased region" description="Acidic residues" evidence="1">
    <location>
        <begin position="253"/>
        <end position="267"/>
    </location>
</feature>
<dbReference type="EMBL" id="BRZM01002707">
    <property type="protein sequence ID" value="GLD75112.1"/>
    <property type="molecule type" value="Genomic_DNA"/>
</dbReference>
<dbReference type="Proteomes" id="UP001279410">
    <property type="component" value="Unassembled WGS sequence"/>
</dbReference>
<feature type="compositionally biased region" description="Polar residues" evidence="1">
    <location>
        <begin position="198"/>
        <end position="207"/>
    </location>
</feature>
<evidence type="ECO:0000313" key="2">
    <source>
        <dbReference type="EMBL" id="GLD75112.1"/>
    </source>
</evidence>